<evidence type="ECO:0000313" key="1">
    <source>
        <dbReference type="EMBL" id="KAB1638783.1"/>
    </source>
</evidence>
<dbReference type="EMBL" id="WAJR01000021">
    <property type="protein sequence ID" value="KAB1638783.1"/>
    <property type="molecule type" value="Genomic_DNA"/>
</dbReference>
<comment type="caution">
    <text evidence="1">The sequence shown here is derived from an EMBL/GenBank/DDBJ whole genome shotgun (WGS) entry which is preliminary data.</text>
</comment>
<protein>
    <submittedName>
        <fullName evidence="1">Uncharacterized protein</fullName>
    </submittedName>
</protein>
<gene>
    <name evidence="1" type="ORF">F8C90_08105</name>
</gene>
<sequence>MPKIKDAKRRDRVRDLRGYMLNNADCVVFPRESMGTMEGTNAYVGAARMKGRGMSWSRKGAEAMCLVRCAIAEGRPLVAPKFPALCSKREERAAEKFLAKSLSRGPESCGSGWAPPHQASTWAMRSSARFRAGSC</sequence>
<reference evidence="1 2" key="1">
    <citation type="submission" date="2019-09" db="EMBL/GenBank/DDBJ databases">
        <title>Whole genome shotgun sequencing (WGS) of Ellagibacter isourolithinifaciens DSM 104140(T) and Adlercreutzia muris DSM 29508(T).</title>
        <authorList>
            <person name="Stoll D.A."/>
            <person name="Danylec N."/>
            <person name="Huch M."/>
        </authorList>
    </citation>
    <scope>NUCLEOTIDE SEQUENCE [LARGE SCALE GENOMIC DNA]</scope>
    <source>
        <strain evidence="1 2">DSM 104140</strain>
    </source>
</reference>
<dbReference type="AlphaFoldDB" id="A0A6N6NQK4"/>
<name>A0A6N6NQK4_9ACTN</name>
<organism evidence="1 2">
    <name type="scientific">Ellagibacter isourolithinifaciens</name>
    <dbReference type="NCBI Taxonomy" id="2137581"/>
    <lineage>
        <taxon>Bacteria</taxon>
        <taxon>Bacillati</taxon>
        <taxon>Actinomycetota</taxon>
        <taxon>Coriobacteriia</taxon>
        <taxon>Eggerthellales</taxon>
        <taxon>Eggerthellaceae</taxon>
        <taxon>Ellagibacter</taxon>
    </lineage>
</organism>
<accession>A0A6N6NQK4</accession>
<keyword evidence="2" id="KW-1185">Reference proteome</keyword>
<evidence type="ECO:0000313" key="2">
    <source>
        <dbReference type="Proteomes" id="UP000468668"/>
    </source>
</evidence>
<proteinExistence type="predicted"/>
<dbReference type="Proteomes" id="UP000468668">
    <property type="component" value="Unassembled WGS sequence"/>
</dbReference>